<dbReference type="GO" id="GO:0005254">
    <property type="term" value="F:chloride channel activity"/>
    <property type="evidence" value="ECO:0007669"/>
    <property type="project" value="InterPro"/>
</dbReference>
<keyword evidence="2" id="KW-0813">Transport</keyword>
<dbReference type="GO" id="GO:0016020">
    <property type="term" value="C:membrane"/>
    <property type="evidence" value="ECO:0007669"/>
    <property type="project" value="UniProtKB-SubCell"/>
</dbReference>
<reference evidence="8 9" key="1">
    <citation type="journal article" date="2018" name="Mol. Biol. Evol.">
        <title>Broad Genomic Sampling Reveals a Smut Pathogenic Ancestry of the Fungal Clade Ustilaginomycotina.</title>
        <authorList>
            <person name="Kijpornyongpan T."/>
            <person name="Mondo S.J."/>
            <person name="Barry K."/>
            <person name="Sandor L."/>
            <person name="Lee J."/>
            <person name="Lipzen A."/>
            <person name="Pangilinan J."/>
            <person name="LaButti K."/>
            <person name="Hainaut M."/>
            <person name="Henrissat B."/>
            <person name="Grigoriev I.V."/>
            <person name="Spatafora J.W."/>
            <person name="Aime M.C."/>
        </authorList>
    </citation>
    <scope>NUCLEOTIDE SEQUENCE [LARGE SCALE GENOMIC DNA]</scope>
    <source>
        <strain evidence="8 9">MCA 4186</strain>
    </source>
</reference>
<evidence type="ECO:0000256" key="3">
    <source>
        <dbReference type="ARBA" id="ARBA00022692"/>
    </source>
</evidence>
<keyword evidence="5" id="KW-0406">Ion transport</keyword>
<dbReference type="STRING" id="58919.A0A316ZKG0"/>
<organism evidence="8 9">
    <name type="scientific">Tilletiopsis washingtonensis</name>
    <dbReference type="NCBI Taxonomy" id="58919"/>
    <lineage>
        <taxon>Eukaryota</taxon>
        <taxon>Fungi</taxon>
        <taxon>Dikarya</taxon>
        <taxon>Basidiomycota</taxon>
        <taxon>Ustilaginomycotina</taxon>
        <taxon>Exobasidiomycetes</taxon>
        <taxon>Entylomatales</taxon>
        <taxon>Entylomatales incertae sedis</taxon>
        <taxon>Tilletiopsis</taxon>
    </lineage>
</organism>
<dbReference type="InterPro" id="IPR044669">
    <property type="entry name" value="YneE/VCCN1/2-like"/>
</dbReference>
<protein>
    <submittedName>
        <fullName evidence="8">Uncharacterized protein</fullName>
    </submittedName>
</protein>
<keyword evidence="6 7" id="KW-0472">Membrane</keyword>
<proteinExistence type="predicted"/>
<keyword evidence="3 7" id="KW-0812">Transmembrane</keyword>
<evidence type="ECO:0000256" key="2">
    <source>
        <dbReference type="ARBA" id="ARBA00022448"/>
    </source>
</evidence>
<evidence type="ECO:0000313" key="9">
    <source>
        <dbReference type="Proteomes" id="UP000245946"/>
    </source>
</evidence>
<gene>
    <name evidence="8" type="ORF">FA09DRAFT_327583</name>
</gene>
<feature type="transmembrane region" description="Helical" evidence="7">
    <location>
        <begin position="83"/>
        <end position="103"/>
    </location>
</feature>
<dbReference type="GeneID" id="37268996"/>
<accession>A0A316ZKG0</accession>
<evidence type="ECO:0000256" key="6">
    <source>
        <dbReference type="ARBA" id="ARBA00023136"/>
    </source>
</evidence>
<dbReference type="AlphaFoldDB" id="A0A316ZKG0"/>
<dbReference type="EMBL" id="KZ819284">
    <property type="protein sequence ID" value="PWO00866.1"/>
    <property type="molecule type" value="Genomic_DNA"/>
</dbReference>
<dbReference type="OrthoDB" id="1368at2759"/>
<dbReference type="Pfam" id="PF25539">
    <property type="entry name" value="Bestrophin_2"/>
    <property type="match status" value="2"/>
</dbReference>
<evidence type="ECO:0000256" key="4">
    <source>
        <dbReference type="ARBA" id="ARBA00022989"/>
    </source>
</evidence>
<dbReference type="RefSeq" id="XP_025601144.1">
    <property type="nucleotide sequence ID" value="XM_025741452.1"/>
</dbReference>
<comment type="subcellular location">
    <subcellularLocation>
        <location evidence="1">Membrane</location>
        <topology evidence="1">Multi-pass membrane protein</topology>
    </subcellularLocation>
</comment>
<keyword evidence="9" id="KW-1185">Reference proteome</keyword>
<evidence type="ECO:0000256" key="5">
    <source>
        <dbReference type="ARBA" id="ARBA00023065"/>
    </source>
</evidence>
<evidence type="ECO:0000313" key="8">
    <source>
        <dbReference type="EMBL" id="PWO00866.1"/>
    </source>
</evidence>
<sequence length="418" mass="46308">MRDAPPSPPATKAPDAHEQASFRLLAQQRLAHGKRLKLGRLTFFRDALRFRGSVLLRILPTLFAITLWAFAIAVGNLHFGKHWHTSNAVIGPLSVVFGLLIVFRNGTSYDRWFEGAKDWQNTLSDVRSLARFMWYNIDLAVLSPPDSLSEEEREQWREERQERKKEAVRLLSLFLYATKHHLRQERSLSHGDYLGLLSPSLRKAYEHTLALGLLPPLSPPPSAAGAFGIAVQAQVDESAPLLASPSAAEETAQDEAARAEAEKVLEAAQAISLPVFVLSRLARYLAAARAAGCLKDAGQPSFAMVNQLLASLTTNLGNEERVATMTIPVVYGVHLKQATLLYLLSLPFVLVNELSWRMVPFVSLVSFTLIGLEGIASEIEQPFGYDPSDHNLDYHCAAVRHELECMMRAMPPSLEGVL</sequence>
<keyword evidence="4 7" id="KW-1133">Transmembrane helix</keyword>
<dbReference type="PANTHER" id="PTHR33281">
    <property type="entry name" value="UPF0187 PROTEIN YNEE"/>
    <property type="match status" value="1"/>
</dbReference>
<evidence type="ECO:0000256" key="1">
    <source>
        <dbReference type="ARBA" id="ARBA00004141"/>
    </source>
</evidence>
<dbReference type="Proteomes" id="UP000245946">
    <property type="component" value="Unassembled WGS sequence"/>
</dbReference>
<evidence type="ECO:0000256" key="7">
    <source>
        <dbReference type="SAM" id="Phobius"/>
    </source>
</evidence>
<feature type="transmembrane region" description="Helical" evidence="7">
    <location>
        <begin position="54"/>
        <end position="77"/>
    </location>
</feature>
<name>A0A316ZKG0_9BASI</name>
<dbReference type="PANTHER" id="PTHR33281:SF21">
    <property type="entry name" value="MEMBRANE PROTEIN"/>
    <property type="match status" value="1"/>
</dbReference>